<evidence type="ECO:0000256" key="5">
    <source>
        <dbReference type="ARBA" id="ARBA00023176"/>
    </source>
</evidence>
<dbReference type="PANTHER" id="PTHR10529">
    <property type="entry name" value="AP COMPLEX SUBUNIT MU"/>
    <property type="match status" value="1"/>
</dbReference>
<evidence type="ECO:0000256" key="2">
    <source>
        <dbReference type="ARBA" id="ARBA00022583"/>
    </source>
</evidence>
<keyword evidence="4" id="KW-0472">Membrane</keyword>
<dbReference type="GO" id="GO:0006886">
    <property type="term" value="P:intracellular protein transport"/>
    <property type="evidence" value="ECO:0007669"/>
    <property type="project" value="UniProtKB-UniRule"/>
</dbReference>
<dbReference type="GO" id="GO:0006897">
    <property type="term" value="P:endocytosis"/>
    <property type="evidence" value="ECO:0007669"/>
    <property type="project" value="UniProtKB-KW"/>
</dbReference>
<comment type="subcellular location">
    <subcellularLocation>
        <location evidence="6">Membrane</location>
        <location evidence="6">Coated pit</location>
    </subcellularLocation>
</comment>
<organism evidence="9">
    <name type="scientific">Prasinoderma coloniale</name>
    <dbReference type="NCBI Taxonomy" id="156133"/>
    <lineage>
        <taxon>Eukaryota</taxon>
        <taxon>Viridiplantae</taxon>
        <taxon>Prasinodermophyta</taxon>
        <taxon>Prasinodermophyceae</taxon>
        <taxon>Prasinodermales</taxon>
        <taxon>Prasinodermaceae</taxon>
        <taxon>Prasinoderma</taxon>
    </lineage>
</organism>
<evidence type="ECO:0000256" key="3">
    <source>
        <dbReference type="ARBA" id="ARBA00022927"/>
    </source>
</evidence>
<dbReference type="InterPro" id="IPR011012">
    <property type="entry name" value="Longin-like_dom_sf"/>
</dbReference>
<dbReference type="PROSITE" id="PS51072">
    <property type="entry name" value="MHD"/>
    <property type="match status" value="1"/>
</dbReference>
<dbReference type="GO" id="GO:0030131">
    <property type="term" value="C:clathrin adaptor complex"/>
    <property type="evidence" value="ECO:0007669"/>
    <property type="project" value="UniProtKB-UniRule"/>
</dbReference>
<dbReference type="InterPro" id="IPR001392">
    <property type="entry name" value="Clathrin_mu"/>
</dbReference>
<keyword evidence="2" id="KW-0254">Endocytosis</keyword>
<protein>
    <recommendedName>
        <fullName evidence="8">MHD domain-containing protein</fullName>
    </recommendedName>
</protein>
<evidence type="ECO:0000256" key="1">
    <source>
        <dbReference type="ARBA" id="ARBA00022448"/>
    </source>
</evidence>
<keyword evidence="3 7" id="KW-0653">Protein transport</keyword>
<dbReference type="SUPFAM" id="SSF49447">
    <property type="entry name" value="Second domain of Mu2 adaptin subunit (ap50) of ap2 adaptor"/>
    <property type="match status" value="1"/>
</dbReference>
<evidence type="ECO:0000256" key="4">
    <source>
        <dbReference type="ARBA" id="ARBA00023136"/>
    </source>
</evidence>
<dbReference type="Pfam" id="PF00928">
    <property type="entry name" value="Adap_comp_sub"/>
    <property type="match status" value="1"/>
</dbReference>
<dbReference type="CDD" id="cd09251">
    <property type="entry name" value="AP-2_Mu2_Cterm"/>
    <property type="match status" value="1"/>
</dbReference>
<dbReference type="Gene3D" id="3.30.450.60">
    <property type="match status" value="1"/>
</dbReference>
<evidence type="ECO:0000256" key="7">
    <source>
        <dbReference type="PIRNR" id="PIRNR005992"/>
    </source>
</evidence>
<feature type="domain" description="MHD" evidence="8">
    <location>
        <begin position="176"/>
        <end position="463"/>
    </location>
</feature>
<evidence type="ECO:0000259" key="8">
    <source>
        <dbReference type="PROSITE" id="PS51072"/>
    </source>
</evidence>
<sequence>MLSCVALMEANQGRLLAWRDFRGDVSRLALVDFGQRIIRTRETEVCPIATRAGSSFLFVREGDIFIVASTRLNANSLMAFEFLNALVHTIRQYFGGVLNSDKVRLGYTLLYAILDEAMDYGYPQVTSYNLLKDFILEKGMPKDPRAILALREKQKNLTLDVTGAVAWRRQGIAYKKNELFLDTIENVSALLTPSGEMLFGEVSGRIVMKSQLSGMPECKLGLNDKILMEQSDASAYGGGAGVGGVASGVGGPGEVSRPQAVANLGSKREVALDSLKFHQCVRLKHFEATKEIMFVPPDGEFDLVQYRLTESGQVKLPFKVVPAYHQPGRTRAEMTVKVRADYPPALAGYSVRIEIPVPKTTSAVKTEQTAGKSKYDKARCVVVWKISEFPGMTEATFNMGVSMLSTVADKAWEKPPIKLTFSIPMFTSSGMRVRFLKVFEKSGYAPTKWVRYLTQSSGNYECRI</sequence>
<dbReference type="GO" id="GO:0005905">
    <property type="term" value="C:clathrin-coated pit"/>
    <property type="evidence" value="ECO:0007669"/>
    <property type="project" value="UniProtKB-KW"/>
</dbReference>
<dbReference type="AlphaFoldDB" id="A0A7R9TYG3"/>
<name>A0A7R9TYG3_9VIRI</name>
<accession>A0A7R9TYG3</accession>
<comment type="similarity">
    <text evidence="7">Belongs to the adaptor complexes medium subunit family.</text>
</comment>
<dbReference type="FunFam" id="3.30.450.60:FF:000002">
    <property type="entry name" value="AP-2 complex subunit mu, putative"/>
    <property type="match status" value="1"/>
</dbReference>
<dbReference type="PRINTS" id="PR00314">
    <property type="entry name" value="CLATHRINADPT"/>
</dbReference>
<gene>
    <name evidence="9" type="ORF">PCOL08062_LOCUS10134</name>
</gene>
<keyword evidence="1 7" id="KW-0813">Transport</keyword>
<dbReference type="SUPFAM" id="SSF64356">
    <property type="entry name" value="SNARE-like"/>
    <property type="match status" value="1"/>
</dbReference>
<proteinExistence type="inferred from homology"/>
<dbReference type="InterPro" id="IPR050431">
    <property type="entry name" value="Adaptor_comp_med_subunit"/>
</dbReference>
<dbReference type="Gene3D" id="2.60.40.1170">
    <property type="entry name" value="Mu homology domain, subdomain B"/>
    <property type="match status" value="2"/>
</dbReference>
<evidence type="ECO:0000313" key="9">
    <source>
        <dbReference type="EMBL" id="CAD8247386.1"/>
    </source>
</evidence>
<dbReference type="InterPro" id="IPR028565">
    <property type="entry name" value="MHD"/>
</dbReference>
<keyword evidence="5" id="KW-0168">Coated pit</keyword>
<dbReference type="EMBL" id="HBDZ01013213">
    <property type="protein sequence ID" value="CAD8247386.1"/>
    <property type="molecule type" value="Transcribed_RNA"/>
</dbReference>
<dbReference type="InterPro" id="IPR036168">
    <property type="entry name" value="AP2_Mu_C_sf"/>
</dbReference>
<dbReference type="PIRSF" id="PIRSF005992">
    <property type="entry name" value="Clathrin_mu"/>
    <property type="match status" value="1"/>
</dbReference>
<dbReference type="InterPro" id="IPR043512">
    <property type="entry name" value="Mu2_C"/>
</dbReference>
<evidence type="ECO:0000256" key="6">
    <source>
        <dbReference type="ARBA" id="ARBA00037878"/>
    </source>
</evidence>
<reference evidence="9" key="1">
    <citation type="submission" date="2021-01" db="EMBL/GenBank/DDBJ databases">
        <authorList>
            <person name="Corre E."/>
            <person name="Pelletier E."/>
            <person name="Niang G."/>
            <person name="Scheremetjew M."/>
            <person name="Finn R."/>
            <person name="Kale V."/>
            <person name="Holt S."/>
            <person name="Cochrane G."/>
            <person name="Meng A."/>
            <person name="Brown T."/>
            <person name="Cohen L."/>
        </authorList>
    </citation>
    <scope>NUCLEOTIDE SEQUENCE</scope>
    <source>
        <strain evidence="9">CCMP1413</strain>
    </source>
</reference>